<dbReference type="PIRSF" id="PIRSF038980">
    <property type="entry name" value="A2M_bac"/>
    <property type="match status" value="1"/>
</dbReference>
<dbReference type="InterPro" id="IPR026284">
    <property type="entry name" value="A2MG_proteobact"/>
</dbReference>
<evidence type="ECO:0000313" key="6">
    <source>
        <dbReference type="Proteomes" id="UP000025061"/>
    </source>
</evidence>
<dbReference type="InterPro" id="IPR021868">
    <property type="entry name" value="Alpha_2_Macroglob_MG3"/>
</dbReference>
<dbReference type="SMART" id="SM01419">
    <property type="entry name" value="Thiol-ester_cl"/>
    <property type="match status" value="1"/>
</dbReference>
<keyword evidence="2" id="KW-0732">Signal</keyword>
<accession>A0A059FSJ0</accession>
<keyword evidence="6" id="KW-1185">Reference proteome</keyword>
<dbReference type="Pfam" id="PF17972">
    <property type="entry name" value="bMG5"/>
    <property type="match status" value="1"/>
</dbReference>
<dbReference type="Pfam" id="PF01835">
    <property type="entry name" value="MG2"/>
    <property type="match status" value="1"/>
</dbReference>
<dbReference type="Gene3D" id="1.50.10.20">
    <property type="match status" value="1"/>
</dbReference>
<evidence type="ECO:0000259" key="3">
    <source>
        <dbReference type="SMART" id="SM01359"/>
    </source>
</evidence>
<reference evidence="5 6" key="1">
    <citation type="submission" date="2013-04" db="EMBL/GenBank/DDBJ databases">
        <title>Hyphomonas hirschiana VP5 Genome Sequencing.</title>
        <authorList>
            <person name="Lai Q."/>
            <person name="Shao Z."/>
        </authorList>
    </citation>
    <scope>NUCLEOTIDE SEQUENCE [LARGE SCALE GENOMIC DNA]</scope>
    <source>
        <strain evidence="5 6">VP5</strain>
    </source>
</reference>
<dbReference type="SMART" id="SM01359">
    <property type="entry name" value="A2M_N_2"/>
    <property type="match status" value="1"/>
</dbReference>
<evidence type="ECO:0000259" key="4">
    <source>
        <dbReference type="SMART" id="SM01360"/>
    </source>
</evidence>
<dbReference type="InterPro" id="IPR011625">
    <property type="entry name" value="A2M_N_BRD"/>
</dbReference>
<proteinExistence type="inferred from homology"/>
<comment type="caution">
    <text evidence="5">The sequence shown here is derived from an EMBL/GenBank/DDBJ whole genome shotgun (WGS) entry which is preliminary data.</text>
</comment>
<dbReference type="Pfam" id="PF11974">
    <property type="entry name" value="bMG3"/>
    <property type="match status" value="1"/>
</dbReference>
<dbReference type="Pfam" id="PF07703">
    <property type="entry name" value="A2M_BRD"/>
    <property type="match status" value="1"/>
</dbReference>
<dbReference type="InterPro" id="IPR041203">
    <property type="entry name" value="Bact_A2M_MG5"/>
</dbReference>
<dbReference type="RefSeq" id="WP_011647977.1">
    <property type="nucleotide sequence ID" value="NZ_ARYI01000007.1"/>
</dbReference>
<dbReference type="CDD" id="cd02891">
    <property type="entry name" value="A2M_like"/>
    <property type="match status" value="1"/>
</dbReference>
<dbReference type="InterPro" id="IPR051802">
    <property type="entry name" value="YfhM-like"/>
</dbReference>
<dbReference type="InterPro" id="IPR047565">
    <property type="entry name" value="Alpha-macroglob_thiol-ester_cl"/>
</dbReference>
<organism evidence="5 6">
    <name type="scientific">Hyphomonas hirschiana VP5</name>
    <dbReference type="NCBI Taxonomy" id="1280951"/>
    <lineage>
        <taxon>Bacteria</taxon>
        <taxon>Pseudomonadati</taxon>
        <taxon>Pseudomonadota</taxon>
        <taxon>Alphaproteobacteria</taxon>
        <taxon>Hyphomonadales</taxon>
        <taxon>Hyphomonadaceae</taxon>
        <taxon>Hyphomonas</taxon>
    </lineage>
</organism>
<comment type="similarity">
    <text evidence="1">Belongs to the protease inhibitor I39 (alpha-2-macroglobulin) family. Bacterial alpha-2-macroglobulin subfamily.</text>
</comment>
<dbReference type="Pfam" id="PF17973">
    <property type="entry name" value="bMG10"/>
    <property type="match status" value="1"/>
</dbReference>
<dbReference type="EMBL" id="ARYI01000007">
    <property type="protein sequence ID" value="KCZ93629.1"/>
    <property type="molecule type" value="Genomic_DNA"/>
</dbReference>
<dbReference type="Proteomes" id="UP000025061">
    <property type="component" value="Unassembled WGS sequence"/>
</dbReference>
<dbReference type="PATRIC" id="fig|1280951.3.peg.1925"/>
<dbReference type="InterPro" id="IPR049120">
    <property type="entry name" value="A2M_bMG2"/>
</dbReference>
<dbReference type="PANTHER" id="PTHR40094">
    <property type="entry name" value="ALPHA-2-MACROGLOBULIN HOMOLOG"/>
    <property type="match status" value="1"/>
</dbReference>
<name>A0A059FSJ0_9PROT</name>
<dbReference type="PANTHER" id="PTHR40094:SF1">
    <property type="entry name" value="UBIQUITIN DOMAIN-CONTAINING PROTEIN"/>
    <property type="match status" value="1"/>
</dbReference>
<sequence length="1665" mass="178794">MASQVTGPLKGLKAVVFTLLLAGLAACGGSQTRTTADEDADAAVLVERSPADQVAARKREEARRKAREGEEQDFAYFRYRIDTSTEQPLACFVFSAALDPQADYAPYVEFRPSFRAALTVEGRELCVGGLSFGTSRTATILAGLPAADGRTLKRGETVPIDFADRPAFVGFKGTGVILPRENADGLPVETVNVEQVKVTVTRVNDRAIVFKNVSEGQTSAQGQWSWLWGEDSPEDVGEEIFSGTMDIANTQNAPVITVFPLQDVVGPMKPGAYFVQVEDAAKLTDAEGPPASSGRWILLTDLALTAYYGEQGLDVTLRSLKDGKTVSDATVQLIAANNTVLAETEPDSSGRITFDKPLLNGKGSMAPRLVVATNAKGELAALDLNRSPVDLSEYTVGGRRTPGPVDAYVYSDRGIYRPGETVELTAMLRDRAGRQVTGRNGHLVIYRPNGLVASKTRFTDPKSGAVLQSFALPRGASRGEWRASIEMDGLTAPAGEMRFAVEDFVPQRIAVDVTADQEAPMKAGATRTVDIAARFLYGAPGAGLTVKTEARMEPDPKPFKAFDGFIYGRHDQSFEQQILEFDDVTTDGAGKALVRLSPGTAGSNSGIPLRLNTVVSVLEPGGRAVSESVRVPYRPENLYVGLKPGFDSSVQEGGDASFEVVAVNADGQASAQRLSWKVLQVDYHYDWYREGETWNWRRSRTVTKVNEGVVTTPAGGVAEIKVPALEWGSHELVVEGQGANASVGASTGFYVGWGGWESTDGTEAPDRVKVVAAEKTPKAGQNAELTILPPYDGQAQVVVATDRVLSVQNLSVSASGTRITLPVTEEWGEGAYVMVNVYSGRDPILRAKPRRAVGIAHVPVDMASRTFALTVNAPDLARPRGEQMIEVDIAGGPREPVFLTVAAVDEGILQLTKFKSPDPVAHYFGRKALGVELYDDYGRLLDPNLGMPAEVRSGGDQLGGEGLSVVPVKSVVLYSGLIEAGRSGKAQVRFDIPEFNGELRIMAVAWSKTGVGSADKKMTVRDRAPADLVMPRFLAPGDEAVITASIDNVELASGQFSAKVAATGQLNAADATLTRTLQKGQRADIPVRVSASGEGISSLSLNVTGPDNYRTDRTYEIQSRSPYLPETRATSQLMRPGETFSVSQALLAGYVPGSAEVSVGFSPLPIDAPTLYASLDRYPYGCTEQITSRAVPLLYSEQLVSMGAEESKDDPRNKVQTAVNTVLNRQGADGAFGLWREGDGYANPWLGAYATDFVFRAKEAGYAVPDEALTRAYGALRSVATGDTWRVYGYDTDVYESRYSNDTVQQMMYRSSAYALYVLAKAGEADISRLRYLHDRELKNIESPLARAHIGAGLAYLGDRARAASAFKSAEQKLGYRNTGDYYQTPLRDLAAIVALAAEAQLPEVVARLGERLGKDVPDAPSLTTQEKAYLLLAVNSLTKGETAVQVKVEGLGNGQDNERQYSLTEAQARGGASFRLGGETPLFRTVLVTGAPSSPPPAVSSKLSVNKRFLGMDGEPMQLDQIRQGERLLVALTVTPEERRVNPVIVADLLPAGFEIEAILRPADGRLVEYDWQSGENRERAGAFGFLGEIARPQSSQSQDDRFVAAIDVTENPVTLAYVVRAVSPGSFAIPGVVAEDMYRPEVFARSAPGRVTVQAVQGAAGGR</sequence>
<dbReference type="GO" id="GO:0004866">
    <property type="term" value="F:endopeptidase inhibitor activity"/>
    <property type="evidence" value="ECO:0007669"/>
    <property type="project" value="InterPro"/>
</dbReference>
<evidence type="ECO:0000313" key="5">
    <source>
        <dbReference type="EMBL" id="KCZ93629.1"/>
    </source>
</evidence>
<dbReference type="Pfam" id="PF21142">
    <property type="entry name" value="A2M_bMG2"/>
    <property type="match status" value="1"/>
</dbReference>
<dbReference type="SMART" id="SM01360">
    <property type="entry name" value="A2M"/>
    <property type="match status" value="1"/>
</dbReference>
<evidence type="ECO:0000256" key="1">
    <source>
        <dbReference type="ARBA" id="ARBA00010556"/>
    </source>
</evidence>
<dbReference type="OrthoDB" id="9767116at2"/>
<dbReference type="InterPro" id="IPR001599">
    <property type="entry name" value="Macroglobln_a2"/>
</dbReference>
<dbReference type="InterPro" id="IPR002890">
    <property type="entry name" value="MG2"/>
</dbReference>
<dbReference type="InterPro" id="IPR041462">
    <property type="entry name" value="Bact_A2M_MG6"/>
</dbReference>
<dbReference type="Pfam" id="PF17962">
    <property type="entry name" value="bMG6"/>
    <property type="match status" value="1"/>
</dbReference>
<feature type="domain" description="Alpha-2-macroglobulin bait region" evidence="3">
    <location>
        <begin position="768"/>
        <end position="911"/>
    </location>
</feature>
<dbReference type="InterPro" id="IPR008930">
    <property type="entry name" value="Terpenoid_cyclase/PrenylTrfase"/>
</dbReference>
<dbReference type="Gene3D" id="2.60.40.1930">
    <property type="match status" value="1"/>
</dbReference>
<protein>
    <submittedName>
        <fullName evidence="5">Alpha-2-macroglobulin family protein</fullName>
    </submittedName>
</protein>
<dbReference type="SUPFAM" id="SSF48239">
    <property type="entry name" value="Terpenoid cyclases/Protein prenyltransferases"/>
    <property type="match status" value="1"/>
</dbReference>
<dbReference type="InterPro" id="IPR041246">
    <property type="entry name" value="Bact_MG10"/>
</dbReference>
<evidence type="ECO:0000256" key="2">
    <source>
        <dbReference type="ARBA" id="ARBA00022729"/>
    </source>
</evidence>
<feature type="domain" description="Alpha-2-macroglobulin" evidence="4">
    <location>
        <begin position="971"/>
        <end position="1060"/>
    </location>
</feature>
<gene>
    <name evidence="5" type="ORF">HHI_09542</name>
</gene>
<dbReference type="Pfam" id="PF00207">
    <property type="entry name" value="A2M"/>
    <property type="match status" value="1"/>
</dbReference>